<dbReference type="EMBL" id="FPKU01000001">
    <property type="protein sequence ID" value="SFZ82822.1"/>
    <property type="molecule type" value="Genomic_DNA"/>
</dbReference>
<organism evidence="3 4">
    <name type="scientific">Devosia enhydra</name>
    <dbReference type="NCBI Taxonomy" id="665118"/>
    <lineage>
        <taxon>Bacteria</taxon>
        <taxon>Pseudomonadati</taxon>
        <taxon>Pseudomonadota</taxon>
        <taxon>Alphaproteobacteria</taxon>
        <taxon>Hyphomicrobiales</taxon>
        <taxon>Devosiaceae</taxon>
        <taxon>Devosia</taxon>
    </lineage>
</organism>
<evidence type="ECO:0000256" key="1">
    <source>
        <dbReference type="SAM" id="MobiDB-lite"/>
    </source>
</evidence>
<evidence type="ECO:0000313" key="3">
    <source>
        <dbReference type="EMBL" id="SFZ82822.1"/>
    </source>
</evidence>
<reference evidence="3 4" key="1">
    <citation type="submission" date="2016-11" db="EMBL/GenBank/DDBJ databases">
        <authorList>
            <person name="Jaros S."/>
            <person name="Januszkiewicz K."/>
            <person name="Wedrychowicz H."/>
        </authorList>
    </citation>
    <scope>NUCLEOTIDE SEQUENCE [LARGE SCALE GENOMIC DNA]</scope>
    <source>
        <strain evidence="3 4">ATCC 23634</strain>
    </source>
</reference>
<dbReference type="STRING" id="665118.SAMN02983003_1297"/>
<dbReference type="InterPro" id="IPR052894">
    <property type="entry name" value="AsmA-related"/>
</dbReference>
<name>A0A1K2HVY7_9HYPH</name>
<dbReference type="InterPro" id="IPR007844">
    <property type="entry name" value="AsmA"/>
</dbReference>
<dbReference type="AlphaFoldDB" id="A0A1K2HVY7"/>
<dbReference type="GO" id="GO:0005886">
    <property type="term" value="C:plasma membrane"/>
    <property type="evidence" value="ECO:0007669"/>
    <property type="project" value="TreeGrafter"/>
</dbReference>
<evidence type="ECO:0000313" key="4">
    <source>
        <dbReference type="Proteomes" id="UP000183447"/>
    </source>
</evidence>
<feature type="domain" description="AsmA" evidence="2">
    <location>
        <begin position="5"/>
        <end position="120"/>
    </location>
</feature>
<dbReference type="PANTHER" id="PTHR30441">
    <property type="entry name" value="DUF748 DOMAIN-CONTAINING PROTEIN"/>
    <property type="match status" value="1"/>
</dbReference>
<dbReference type="RefSeq" id="WP_072340015.1">
    <property type="nucleotide sequence ID" value="NZ_FPKU01000001.1"/>
</dbReference>
<feature type="compositionally biased region" description="Low complexity" evidence="1">
    <location>
        <begin position="1136"/>
        <end position="1148"/>
    </location>
</feature>
<dbReference type="PANTHER" id="PTHR30441:SF4">
    <property type="entry name" value="PROTEIN ASMA"/>
    <property type="match status" value="1"/>
</dbReference>
<dbReference type="GO" id="GO:0090313">
    <property type="term" value="P:regulation of protein targeting to membrane"/>
    <property type="evidence" value="ECO:0007669"/>
    <property type="project" value="TreeGrafter"/>
</dbReference>
<gene>
    <name evidence="3" type="ORF">SAMN02983003_1297</name>
</gene>
<keyword evidence="4" id="KW-1185">Reference proteome</keyword>
<protein>
    <submittedName>
        <fullName evidence="3">AsmA-like C-terminal region</fullName>
    </submittedName>
</protein>
<sequence>MLNRLFIVIGILAILAISGAFIVPRFIQWGDYRGRMEAIASEVLGAEVEIAGDIGFTLLPQPVMRLNDVVIGPDDAPSVRIASVEAEFSLVDFLRDHYRITRLVLDRPQVAIRVDAEGRIDTEITLPGRISSSNIWAQSARITNGLIQVLDSRSGDSLLVDAITGDMRLDALRGPFGFQGTGVYEGAGVTARVQTSALDPDGAAQLSVFLRPDDGHFSLTADGILTTGLTPGFIGQASLRQPPPRSTDGGEAGDVGAGDLVVSGRVEVSPDKVLMPDLTILPDANRPATRLTGLAEMTLGEGRRFNALIEGASMVLPPRDATAETGILPYELVRQLSEIPRIPLPPLPGTVRVDIGEVNLRALSLRQVRFDATTDGRRWDVSDFTANLPGNARLAVAGLVYRDRNDNTAFDGIASVEAQRLDGLAALWRGVAPGASLLAVPGRIAGSLLIEDQSLRFADATFRLDGVEHAVAAEIGFGPSRYLTLSAAFSPMTAAQSAALGALLPDVSADARFAYSFPRGSFALNAEAMEVYGVAGRGLAAQGVWEGGVLEFETLSAEDFGGIRANLALTAFGTLARPEFSGQGTLVVLSPDAGAIARIHDALGTPPGLRARLSPALPLDVALELSPPDGEGGQVLTVAGRAGASDVDLEARLSQGIARVLSAPMDARLALSSGRADDLAAQLGLGALALGAADDGAQVIATAKGALDQRLATSILIEAGEDLLGFSGEVQFADPSRPRGAGSLELHLDDAGSLLGQFGAGGIALPRVEATATMAFDGDRALALNDIVMGAPEAEIARGTLSYAREPAGRGSITGAFTTPSLTAEAVLGALTGPASLVAGGEGVWPEGPIALGTSARSTTGRIRVSADALLLASQPLMQSVDFDFDWDATNIRLRGLSGEMGGGEAELDVTVCCAGPFEQKQITGRTSFDGVALDAILPPVLAEAMDGRADFSMRFDATGASLRDMARAMSGEGTYAIADLRVEGFDPAAFADIAALDGILDEDPATLAQTIEARAADGALVVSEARGGFTIAGGVVRSPNLSLATPEVRIFGSGAIRLDDLGIEGTYTMTPAAPIGEEGLITETTGRIQAVLSGTLANPSRRIDAGGMVDAIMVRALEVEVERLERLRAEDEARAAAAQAEQASQQAETEEAARLAREAEAARIAEEARRAEAARLDLLRRSLNPAQPPQDIGLGARPN</sequence>
<dbReference type="Proteomes" id="UP000183447">
    <property type="component" value="Unassembled WGS sequence"/>
</dbReference>
<feature type="region of interest" description="Disordered" evidence="1">
    <location>
        <begin position="1181"/>
        <end position="1200"/>
    </location>
</feature>
<dbReference type="Pfam" id="PF05170">
    <property type="entry name" value="AsmA"/>
    <property type="match status" value="1"/>
</dbReference>
<evidence type="ECO:0000259" key="2">
    <source>
        <dbReference type="Pfam" id="PF05170"/>
    </source>
</evidence>
<feature type="region of interest" description="Disordered" evidence="1">
    <location>
        <begin position="1136"/>
        <end position="1156"/>
    </location>
</feature>
<proteinExistence type="predicted"/>
<accession>A0A1K2HVY7</accession>